<dbReference type="PANTHER" id="PTHR43685:SF3">
    <property type="entry name" value="SLR2126 PROTEIN"/>
    <property type="match status" value="1"/>
</dbReference>
<organism evidence="2 3">
    <name type="scientific">Natranaerobius thermophilus (strain ATCC BAA-1301 / DSM 18059 / JW/NM-WN-LF)</name>
    <dbReference type="NCBI Taxonomy" id="457570"/>
    <lineage>
        <taxon>Bacteria</taxon>
        <taxon>Bacillati</taxon>
        <taxon>Bacillota</taxon>
        <taxon>Clostridia</taxon>
        <taxon>Natranaerobiales</taxon>
        <taxon>Natranaerobiaceae</taxon>
        <taxon>Natranaerobius</taxon>
    </lineage>
</organism>
<dbReference type="PANTHER" id="PTHR43685">
    <property type="entry name" value="GLYCOSYLTRANSFERASE"/>
    <property type="match status" value="1"/>
</dbReference>
<dbReference type="FunCoup" id="B2A4G9">
    <property type="interactions" value="11"/>
</dbReference>
<dbReference type="Pfam" id="PF00535">
    <property type="entry name" value="Glycos_transf_2"/>
    <property type="match status" value="1"/>
</dbReference>
<dbReference type="InterPro" id="IPR050834">
    <property type="entry name" value="Glycosyltransf_2"/>
</dbReference>
<dbReference type="InterPro" id="IPR001173">
    <property type="entry name" value="Glyco_trans_2-like"/>
</dbReference>
<sequence>MDIKFSVIIPTHNRSEQLSLTLTSFNIQTMNNFEVVVVDDGSTDNTKDLVENFEASYPLTYKLIENAGSAAMARNKGISWASGKYLIFCDADFIVIPEFIEIFNKYIDKNPGSVISGFPECWNKIYTYFYPDFTARQKQKLYHSHNYSDRQKNELAKSKKIVQIIKPQDIYNNFNKIKRLASPNLKRNIKKQFQKTDVASWLLFVTRCVLVNKKYVEELGGFDASFPKNGLEDWELGYRLSNIGIDFISIPKVLGYHQEHPLRARQNEFRNLCLIYDKYDFSIPEFNLFAVYWPWKNIKKYKDSLRLFKIKQDNKRFREVRQLQNKWKYMAINFYNKFAVKE</sequence>
<dbReference type="SUPFAM" id="SSF53448">
    <property type="entry name" value="Nucleotide-diphospho-sugar transferases"/>
    <property type="match status" value="1"/>
</dbReference>
<gene>
    <name evidence="2" type="ordered locus">Nther_1571</name>
</gene>
<dbReference type="Gene3D" id="3.90.550.10">
    <property type="entry name" value="Spore Coat Polysaccharide Biosynthesis Protein SpsA, Chain A"/>
    <property type="match status" value="1"/>
</dbReference>
<dbReference type="RefSeq" id="WP_012448016.1">
    <property type="nucleotide sequence ID" value="NC_010718.1"/>
</dbReference>
<protein>
    <submittedName>
        <fullName evidence="2">Glycosyl transferase family 2</fullName>
    </submittedName>
</protein>
<dbReference type="STRING" id="457570.Nther_1571"/>
<feature type="domain" description="Glycosyltransferase 2-like" evidence="1">
    <location>
        <begin position="6"/>
        <end position="137"/>
    </location>
</feature>
<reference evidence="2 3" key="2">
    <citation type="journal article" date="2011" name="J. Bacteriol.">
        <title>Complete genome sequence of the anaerobic, halophilic alkalithermophile Natranaerobius thermophilus JW/NM-WN-LF.</title>
        <authorList>
            <person name="Zhao B."/>
            <person name="Mesbah N.M."/>
            <person name="Dalin E."/>
            <person name="Goodwin L."/>
            <person name="Nolan M."/>
            <person name="Pitluck S."/>
            <person name="Chertkov O."/>
            <person name="Brettin T.S."/>
            <person name="Han J."/>
            <person name="Larimer F.W."/>
            <person name="Land M.L."/>
            <person name="Hauser L."/>
            <person name="Kyrpides N."/>
            <person name="Wiegel J."/>
        </authorList>
    </citation>
    <scope>NUCLEOTIDE SEQUENCE [LARGE SCALE GENOMIC DNA]</scope>
    <source>
        <strain evidence="3">ATCC BAA-1301 / DSM 18059 / JW/NM-WN-LF</strain>
    </source>
</reference>
<dbReference type="OrthoDB" id="9812302at2"/>
<evidence type="ECO:0000259" key="1">
    <source>
        <dbReference type="Pfam" id="PF00535"/>
    </source>
</evidence>
<dbReference type="GO" id="GO:0016740">
    <property type="term" value="F:transferase activity"/>
    <property type="evidence" value="ECO:0007669"/>
    <property type="project" value="UniProtKB-KW"/>
</dbReference>
<evidence type="ECO:0000313" key="3">
    <source>
        <dbReference type="Proteomes" id="UP000001683"/>
    </source>
</evidence>
<dbReference type="CDD" id="cd00761">
    <property type="entry name" value="Glyco_tranf_GTA_type"/>
    <property type="match status" value="1"/>
</dbReference>
<dbReference type="eggNOG" id="COG1216">
    <property type="taxonomic scope" value="Bacteria"/>
</dbReference>
<accession>B2A4G9</accession>
<proteinExistence type="predicted"/>
<dbReference type="InParanoid" id="B2A4G9"/>
<keyword evidence="2" id="KW-0808">Transferase</keyword>
<name>B2A4G9_NATTJ</name>
<dbReference type="EMBL" id="CP001034">
    <property type="protein sequence ID" value="ACB85146.1"/>
    <property type="molecule type" value="Genomic_DNA"/>
</dbReference>
<keyword evidence="3" id="KW-1185">Reference proteome</keyword>
<evidence type="ECO:0000313" key="2">
    <source>
        <dbReference type="EMBL" id="ACB85146.1"/>
    </source>
</evidence>
<dbReference type="AlphaFoldDB" id="B2A4G9"/>
<dbReference type="HOGENOM" id="CLU_810928_0_0_9"/>
<dbReference type="KEGG" id="nth:Nther_1571"/>
<dbReference type="InterPro" id="IPR029044">
    <property type="entry name" value="Nucleotide-diphossugar_trans"/>
</dbReference>
<reference evidence="2 3" key="1">
    <citation type="submission" date="2008-04" db="EMBL/GenBank/DDBJ databases">
        <title>Complete sequence of chromosome of Natranaerobius thermophilus JW/NM-WN-LF.</title>
        <authorList>
            <consortium name="US DOE Joint Genome Institute"/>
            <person name="Copeland A."/>
            <person name="Lucas S."/>
            <person name="Lapidus A."/>
            <person name="Glavina del Rio T."/>
            <person name="Dalin E."/>
            <person name="Tice H."/>
            <person name="Bruce D."/>
            <person name="Goodwin L."/>
            <person name="Pitluck S."/>
            <person name="Chertkov O."/>
            <person name="Brettin T."/>
            <person name="Detter J.C."/>
            <person name="Han C."/>
            <person name="Kuske C.R."/>
            <person name="Schmutz J."/>
            <person name="Larimer F."/>
            <person name="Land M."/>
            <person name="Hauser L."/>
            <person name="Kyrpides N."/>
            <person name="Lykidis A."/>
            <person name="Mesbah N.M."/>
            <person name="Wiegel J."/>
        </authorList>
    </citation>
    <scope>NUCLEOTIDE SEQUENCE [LARGE SCALE GENOMIC DNA]</scope>
    <source>
        <strain evidence="3">ATCC BAA-1301 / DSM 18059 / JW/NM-WN-LF</strain>
    </source>
</reference>
<dbReference type="Proteomes" id="UP000001683">
    <property type="component" value="Chromosome"/>
</dbReference>